<comment type="caution">
    <text evidence="1">The sequence shown here is derived from an EMBL/GenBank/DDBJ whole genome shotgun (WGS) entry which is preliminary data.</text>
</comment>
<keyword evidence="2" id="KW-1185">Reference proteome</keyword>
<gene>
    <name evidence="1" type="ORF">M9H77_12482</name>
</gene>
<dbReference type="EMBL" id="CM044703">
    <property type="protein sequence ID" value="KAI5672118.1"/>
    <property type="molecule type" value="Genomic_DNA"/>
</dbReference>
<protein>
    <submittedName>
        <fullName evidence="1">Uncharacterized protein</fullName>
    </submittedName>
</protein>
<dbReference type="Proteomes" id="UP001060085">
    <property type="component" value="Linkage Group LG03"/>
</dbReference>
<accession>A0ACC0BHP9</accession>
<organism evidence="1 2">
    <name type="scientific">Catharanthus roseus</name>
    <name type="common">Madagascar periwinkle</name>
    <name type="synonym">Vinca rosea</name>
    <dbReference type="NCBI Taxonomy" id="4058"/>
    <lineage>
        <taxon>Eukaryota</taxon>
        <taxon>Viridiplantae</taxon>
        <taxon>Streptophyta</taxon>
        <taxon>Embryophyta</taxon>
        <taxon>Tracheophyta</taxon>
        <taxon>Spermatophyta</taxon>
        <taxon>Magnoliopsida</taxon>
        <taxon>eudicotyledons</taxon>
        <taxon>Gunneridae</taxon>
        <taxon>Pentapetalae</taxon>
        <taxon>asterids</taxon>
        <taxon>lamiids</taxon>
        <taxon>Gentianales</taxon>
        <taxon>Apocynaceae</taxon>
        <taxon>Rauvolfioideae</taxon>
        <taxon>Vinceae</taxon>
        <taxon>Catharanthinae</taxon>
        <taxon>Catharanthus</taxon>
    </lineage>
</organism>
<name>A0ACC0BHP9_CATRO</name>
<reference evidence="2" key="1">
    <citation type="journal article" date="2023" name="Nat. Plants">
        <title>Single-cell RNA sequencing provides a high-resolution roadmap for understanding the multicellular compartmentation of specialized metabolism.</title>
        <authorList>
            <person name="Sun S."/>
            <person name="Shen X."/>
            <person name="Li Y."/>
            <person name="Li Y."/>
            <person name="Wang S."/>
            <person name="Li R."/>
            <person name="Zhang H."/>
            <person name="Shen G."/>
            <person name="Guo B."/>
            <person name="Wei J."/>
            <person name="Xu J."/>
            <person name="St-Pierre B."/>
            <person name="Chen S."/>
            <person name="Sun C."/>
        </authorList>
    </citation>
    <scope>NUCLEOTIDE SEQUENCE [LARGE SCALE GENOMIC DNA]</scope>
</reference>
<evidence type="ECO:0000313" key="2">
    <source>
        <dbReference type="Proteomes" id="UP001060085"/>
    </source>
</evidence>
<sequence>MFLCKHHRSLMGMGFTLMLLRKLQAVKLQMLDFSILRGINSASADCTKYVIVALLCDEYTQVFCISGCVTQSTPQLRCLTVLGNEAKSVEIGVCCENGEADEEEDDLRELEDKDLDVDESKVFKTNPICDFKESGIDVDMLKELGSKGVACLTTIVKGDILTEGTKLGLESMTLKFEVCS</sequence>
<proteinExistence type="predicted"/>
<evidence type="ECO:0000313" key="1">
    <source>
        <dbReference type="EMBL" id="KAI5672118.1"/>
    </source>
</evidence>